<protein>
    <submittedName>
        <fullName evidence="4">Mediator of RNA polymerase II transcription subunit 28</fullName>
    </submittedName>
</protein>
<keyword evidence="3" id="KW-1185">Reference proteome</keyword>
<sequence length="105" mass="12411">ADEKFASKSDNPYEETLARLEQATIQVKNVAENLLNKQQKEDAHEDDEMFHERVRQLHAHSEEMVQKAFEKVAGLRENIKDSFLHALQTQQQQQQQQQRKQRNLI</sequence>
<organism evidence="3 4">
    <name type="scientific">Toxocara canis</name>
    <name type="common">Canine roundworm</name>
    <dbReference type="NCBI Taxonomy" id="6265"/>
    <lineage>
        <taxon>Eukaryota</taxon>
        <taxon>Metazoa</taxon>
        <taxon>Ecdysozoa</taxon>
        <taxon>Nematoda</taxon>
        <taxon>Chromadorea</taxon>
        <taxon>Rhabditida</taxon>
        <taxon>Spirurina</taxon>
        <taxon>Ascaridomorpha</taxon>
        <taxon>Ascaridoidea</taxon>
        <taxon>Toxocaridae</taxon>
        <taxon>Toxocara</taxon>
    </lineage>
</organism>
<gene>
    <name evidence="2" type="ORF">TCNE_LOCUS18896</name>
</gene>
<evidence type="ECO:0000313" key="2">
    <source>
        <dbReference type="EMBL" id="VDM50217.1"/>
    </source>
</evidence>
<reference evidence="2 3" key="2">
    <citation type="submission" date="2018-11" db="EMBL/GenBank/DDBJ databases">
        <authorList>
            <consortium name="Pathogen Informatics"/>
        </authorList>
    </citation>
    <scope>NUCLEOTIDE SEQUENCE [LARGE SCALE GENOMIC DNA]</scope>
</reference>
<accession>A0A183VDS6</accession>
<evidence type="ECO:0000313" key="4">
    <source>
        <dbReference type="WBParaSite" id="TCNE_0001890001-mRNA-1"/>
    </source>
</evidence>
<dbReference type="AlphaFoldDB" id="A0A183VDS6"/>
<evidence type="ECO:0000313" key="3">
    <source>
        <dbReference type="Proteomes" id="UP000050794"/>
    </source>
</evidence>
<keyword evidence="1" id="KW-0175">Coiled coil</keyword>
<feature type="coiled-coil region" evidence="1">
    <location>
        <begin position="13"/>
        <end position="40"/>
    </location>
</feature>
<dbReference type="Proteomes" id="UP000050794">
    <property type="component" value="Unassembled WGS sequence"/>
</dbReference>
<reference evidence="4" key="1">
    <citation type="submission" date="2016-06" db="UniProtKB">
        <authorList>
            <consortium name="WormBaseParasite"/>
        </authorList>
    </citation>
    <scope>IDENTIFICATION</scope>
</reference>
<dbReference type="WBParaSite" id="TCNE_0001890001-mRNA-1">
    <property type="protein sequence ID" value="TCNE_0001890001-mRNA-1"/>
    <property type="gene ID" value="TCNE_0001890001"/>
</dbReference>
<dbReference type="EMBL" id="UYWY01026107">
    <property type="protein sequence ID" value="VDM50217.1"/>
    <property type="molecule type" value="Genomic_DNA"/>
</dbReference>
<proteinExistence type="predicted"/>
<evidence type="ECO:0000256" key="1">
    <source>
        <dbReference type="SAM" id="Coils"/>
    </source>
</evidence>
<name>A0A183VDS6_TOXCA</name>